<dbReference type="EMBL" id="BAAAXF010000048">
    <property type="protein sequence ID" value="GAA3499834.1"/>
    <property type="molecule type" value="Genomic_DNA"/>
</dbReference>
<dbReference type="RefSeq" id="WP_345580336.1">
    <property type="nucleotide sequence ID" value="NZ_BAAAXF010000048.1"/>
</dbReference>
<accession>A0ABP6TZC7</accession>
<feature type="region of interest" description="Disordered" evidence="1">
    <location>
        <begin position="526"/>
        <end position="550"/>
    </location>
</feature>
<feature type="compositionally biased region" description="Low complexity" evidence="1">
    <location>
        <begin position="403"/>
        <end position="418"/>
    </location>
</feature>
<evidence type="ECO:0000256" key="1">
    <source>
        <dbReference type="SAM" id="MobiDB-lite"/>
    </source>
</evidence>
<feature type="region of interest" description="Disordered" evidence="1">
    <location>
        <begin position="1"/>
        <end position="365"/>
    </location>
</feature>
<keyword evidence="3" id="KW-1185">Reference proteome</keyword>
<feature type="region of interest" description="Disordered" evidence="1">
    <location>
        <begin position="396"/>
        <end position="424"/>
    </location>
</feature>
<feature type="compositionally biased region" description="Pro residues" evidence="1">
    <location>
        <begin position="232"/>
        <end position="242"/>
    </location>
</feature>
<protein>
    <submittedName>
        <fullName evidence="2">Uncharacterized protein</fullName>
    </submittedName>
</protein>
<evidence type="ECO:0000313" key="2">
    <source>
        <dbReference type="EMBL" id="GAA3499834.1"/>
    </source>
</evidence>
<dbReference type="Proteomes" id="UP001501455">
    <property type="component" value="Unassembled WGS sequence"/>
</dbReference>
<comment type="caution">
    <text evidence="2">The sequence shown here is derived from an EMBL/GenBank/DDBJ whole genome shotgun (WGS) entry which is preliminary data.</text>
</comment>
<feature type="compositionally biased region" description="Low complexity" evidence="1">
    <location>
        <begin position="87"/>
        <end position="101"/>
    </location>
</feature>
<evidence type="ECO:0000313" key="3">
    <source>
        <dbReference type="Proteomes" id="UP001501455"/>
    </source>
</evidence>
<organism evidence="2 3">
    <name type="scientific">Streptomyces prasinosporus</name>
    <dbReference type="NCBI Taxonomy" id="68256"/>
    <lineage>
        <taxon>Bacteria</taxon>
        <taxon>Bacillati</taxon>
        <taxon>Actinomycetota</taxon>
        <taxon>Actinomycetes</taxon>
        <taxon>Kitasatosporales</taxon>
        <taxon>Streptomycetaceae</taxon>
        <taxon>Streptomyces</taxon>
        <taxon>Streptomyces albogriseolus group</taxon>
    </lineage>
</organism>
<name>A0ABP6TZC7_9ACTN</name>
<proteinExistence type="predicted"/>
<feature type="compositionally biased region" description="Polar residues" evidence="1">
    <location>
        <begin position="529"/>
        <end position="547"/>
    </location>
</feature>
<gene>
    <name evidence="2" type="ORF">GCM10019016_069390</name>
</gene>
<feature type="compositionally biased region" description="Low complexity" evidence="1">
    <location>
        <begin position="25"/>
        <end position="37"/>
    </location>
</feature>
<feature type="compositionally biased region" description="Low complexity" evidence="1">
    <location>
        <begin position="286"/>
        <end position="297"/>
    </location>
</feature>
<sequence>MTQSGQGEEPSARPAREGIVLPSDGGEPLLPGATAGPAGPGADGRHSASAPSGGQTWGGSWGPGQQSSAPPPGQDWQSPPDPGWGDRGQQAAWGAQGPSGPSAGGRGPGPLPPEGAPPRAHGGPAPYGGAPMPQPGAGYGAHAPHGSYGGQGGPGAPLPPQNGAPYGAPAADAYGAPSAGAPLPPASPEGATQYLPPVPGASAAPDGAEGATQFLPPVPAGGDEGATQYIPPVGPGALPPETPAGHDPETTRFLGRPRQDAGAGPLPGGGHPDAEATQYIAPVTDGAAGPAHGAPPGDGSRQPPAEFDNLFRAEGGDPAGSTQQLPRVGYGPSAHSSPPPSGPGGGRRAAHGDDGRGGGRGRTGSRVPLIAAVGVGIAVLGIGAGALLGGGGGDGDGGNQTVSATAPASGQPSASSPPSVDPARRQAVELDKLLAHSGDSRTAVIKAVSDVKACRNLGQAAKDLRDAARQRNQLVTDLSGLSVDELPGHTELTTALTKAWQASASADDHYAAWADQVAGNKKMCRKGQARSTGQTQAGNRASGTATAEKTKASGLWNAIARQHGLTERQPTQL</sequence>
<reference evidence="3" key="1">
    <citation type="journal article" date="2019" name="Int. J. Syst. Evol. Microbiol.">
        <title>The Global Catalogue of Microorganisms (GCM) 10K type strain sequencing project: providing services to taxonomists for standard genome sequencing and annotation.</title>
        <authorList>
            <consortium name="The Broad Institute Genomics Platform"/>
            <consortium name="The Broad Institute Genome Sequencing Center for Infectious Disease"/>
            <person name="Wu L."/>
            <person name="Ma J."/>
        </authorList>
    </citation>
    <scope>NUCLEOTIDE SEQUENCE [LARGE SCALE GENOMIC DNA]</scope>
    <source>
        <strain evidence="3">JCM 4816</strain>
    </source>
</reference>
<feature type="compositionally biased region" description="Low complexity" evidence="1">
    <location>
        <begin position="163"/>
        <end position="181"/>
    </location>
</feature>
<feature type="compositionally biased region" description="Low complexity" evidence="1">
    <location>
        <begin position="117"/>
        <end position="131"/>
    </location>
</feature>